<feature type="region of interest" description="Disordered" evidence="1">
    <location>
        <begin position="42"/>
        <end position="71"/>
    </location>
</feature>
<evidence type="ECO:0000313" key="2">
    <source>
        <dbReference type="EMBL" id="KAJ1173114.1"/>
    </source>
</evidence>
<evidence type="ECO:0000256" key="1">
    <source>
        <dbReference type="SAM" id="MobiDB-lite"/>
    </source>
</evidence>
<comment type="caution">
    <text evidence="2">The sequence shown here is derived from an EMBL/GenBank/DDBJ whole genome shotgun (WGS) entry which is preliminary data.</text>
</comment>
<sequence length="71" mass="7874">MDCCLRVKMSALGSLEQRISEACLCRSFIRTTLGERCTRKEATERVGSNTSGLPDCRRNGTRWDETASSDG</sequence>
<protein>
    <submittedName>
        <fullName evidence="2">Uncharacterized protein</fullName>
    </submittedName>
</protein>
<feature type="compositionally biased region" description="Basic and acidic residues" evidence="1">
    <location>
        <begin position="55"/>
        <end position="65"/>
    </location>
</feature>
<dbReference type="AlphaFoldDB" id="A0AAV7T9W3"/>
<gene>
    <name evidence="2" type="ORF">NDU88_004955</name>
</gene>
<name>A0AAV7T9W3_PLEWA</name>
<reference evidence="2" key="1">
    <citation type="journal article" date="2022" name="bioRxiv">
        <title>Sequencing and chromosome-scale assembly of the giantPleurodeles waltlgenome.</title>
        <authorList>
            <person name="Brown T."/>
            <person name="Elewa A."/>
            <person name="Iarovenko S."/>
            <person name="Subramanian E."/>
            <person name="Araus A.J."/>
            <person name="Petzold A."/>
            <person name="Susuki M."/>
            <person name="Suzuki K.-i.T."/>
            <person name="Hayashi T."/>
            <person name="Toyoda A."/>
            <person name="Oliveira C."/>
            <person name="Osipova E."/>
            <person name="Leigh N.D."/>
            <person name="Simon A."/>
            <person name="Yun M.H."/>
        </authorList>
    </citation>
    <scope>NUCLEOTIDE SEQUENCE</scope>
    <source>
        <strain evidence="2">20211129_DDA</strain>
        <tissue evidence="2">Liver</tissue>
    </source>
</reference>
<dbReference type="EMBL" id="JANPWB010000007">
    <property type="protein sequence ID" value="KAJ1173114.1"/>
    <property type="molecule type" value="Genomic_DNA"/>
</dbReference>
<keyword evidence="3" id="KW-1185">Reference proteome</keyword>
<organism evidence="2 3">
    <name type="scientific">Pleurodeles waltl</name>
    <name type="common">Iberian ribbed newt</name>
    <dbReference type="NCBI Taxonomy" id="8319"/>
    <lineage>
        <taxon>Eukaryota</taxon>
        <taxon>Metazoa</taxon>
        <taxon>Chordata</taxon>
        <taxon>Craniata</taxon>
        <taxon>Vertebrata</taxon>
        <taxon>Euteleostomi</taxon>
        <taxon>Amphibia</taxon>
        <taxon>Batrachia</taxon>
        <taxon>Caudata</taxon>
        <taxon>Salamandroidea</taxon>
        <taxon>Salamandridae</taxon>
        <taxon>Pleurodelinae</taxon>
        <taxon>Pleurodeles</taxon>
    </lineage>
</organism>
<evidence type="ECO:0000313" key="3">
    <source>
        <dbReference type="Proteomes" id="UP001066276"/>
    </source>
</evidence>
<accession>A0AAV7T9W3</accession>
<dbReference type="Proteomes" id="UP001066276">
    <property type="component" value="Chromosome 4_1"/>
</dbReference>
<proteinExistence type="predicted"/>